<feature type="domain" description="Fe2OG dioxygenase" evidence="4">
    <location>
        <begin position="180"/>
        <end position="292"/>
    </location>
</feature>
<dbReference type="SUPFAM" id="SSF51197">
    <property type="entry name" value="Clavaminate synthase-like"/>
    <property type="match status" value="1"/>
</dbReference>
<accession>A0ABP8AZ56</accession>
<dbReference type="RefSeq" id="WP_344778045.1">
    <property type="nucleotide sequence ID" value="NZ_BAABBX010000016.1"/>
</dbReference>
<sequence length="350" mass="37957">MSEFHVPVVDISPYVAGGTAAERATVAAAVDAACREVGFIQITGHGIAPAAAAGLAGAIDDFFALPLETKKRWLRPAAENRGYTAPKSETLALSLGVQSETRMKDFFEAFNVGSAASDYPEAALLAEHYAENTWPEVDGFRDRVDAWRTEAGRVARTMVGIFEDALELAPGTIAGLARHPIEVLRMNNYALPDGTTVELDEDFIGMGEHTDYGIVTILWADRAKGLQVLHGGEWHDVSPADGALLINLGDLTTRLTNEQWLSTLHRVKPPIHVVDGIGTIQRRRSAAYFFDGDAEATVGPLPGFIDERHPRVYRDVTVDEHIHAKLRGSRAGVVNTDAAREADRVLNAAR</sequence>
<keyword evidence="2" id="KW-0045">Antibiotic biosynthesis</keyword>
<dbReference type="EMBL" id="BAABBX010000016">
    <property type="protein sequence ID" value="GAA4193964.1"/>
    <property type="molecule type" value="Genomic_DNA"/>
</dbReference>
<keyword evidence="3" id="KW-0560">Oxidoreductase</keyword>
<name>A0ABP8AZ56_9MICO</name>
<dbReference type="PROSITE" id="PS51471">
    <property type="entry name" value="FE2OG_OXY"/>
    <property type="match status" value="1"/>
</dbReference>
<dbReference type="InterPro" id="IPR027443">
    <property type="entry name" value="IPNS-like_sf"/>
</dbReference>
<dbReference type="PANTHER" id="PTHR47990">
    <property type="entry name" value="2-OXOGLUTARATE (2OG) AND FE(II)-DEPENDENT OXYGENASE SUPERFAMILY PROTEIN-RELATED"/>
    <property type="match status" value="1"/>
</dbReference>
<keyword evidence="6" id="KW-1185">Reference proteome</keyword>
<evidence type="ECO:0000313" key="5">
    <source>
        <dbReference type="EMBL" id="GAA4193964.1"/>
    </source>
</evidence>
<evidence type="ECO:0000256" key="1">
    <source>
        <dbReference type="ARBA" id="ARBA00004792"/>
    </source>
</evidence>
<dbReference type="InterPro" id="IPR050231">
    <property type="entry name" value="Iron_ascorbate_oxido_reductase"/>
</dbReference>
<reference evidence="6" key="1">
    <citation type="journal article" date="2019" name="Int. J. Syst. Evol. Microbiol.">
        <title>The Global Catalogue of Microorganisms (GCM) 10K type strain sequencing project: providing services to taxonomists for standard genome sequencing and annotation.</title>
        <authorList>
            <consortium name="The Broad Institute Genomics Platform"/>
            <consortium name="The Broad Institute Genome Sequencing Center for Infectious Disease"/>
            <person name="Wu L."/>
            <person name="Ma J."/>
        </authorList>
    </citation>
    <scope>NUCLEOTIDE SEQUENCE [LARGE SCALE GENOMIC DNA]</scope>
    <source>
        <strain evidence="6">JCM 17593</strain>
    </source>
</reference>
<keyword evidence="3" id="KW-0408">Iron</keyword>
<evidence type="ECO:0000259" key="4">
    <source>
        <dbReference type="PROSITE" id="PS51471"/>
    </source>
</evidence>
<dbReference type="InterPro" id="IPR026992">
    <property type="entry name" value="DIOX_N"/>
</dbReference>
<comment type="caution">
    <text evidence="5">The sequence shown here is derived from an EMBL/GenBank/DDBJ whole genome shotgun (WGS) entry which is preliminary data.</text>
</comment>
<dbReference type="Gene3D" id="2.60.120.330">
    <property type="entry name" value="B-lactam Antibiotic, Isopenicillin N Synthase, Chain"/>
    <property type="match status" value="1"/>
</dbReference>
<protein>
    <submittedName>
        <fullName evidence="5">2-oxoglutarate and iron-dependent oxygenase domain-containing protein</fullName>
    </submittedName>
</protein>
<dbReference type="Pfam" id="PF14226">
    <property type="entry name" value="DIOX_N"/>
    <property type="match status" value="1"/>
</dbReference>
<proteinExistence type="inferred from homology"/>
<gene>
    <name evidence="5" type="ORF">GCM10022288_28580</name>
</gene>
<evidence type="ECO:0000313" key="6">
    <source>
        <dbReference type="Proteomes" id="UP001500213"/>
    </source>
</evidence>
<dbReference type="Pfam" id="PF03171">
    <property type="entry name" value="2OG-FeII_Oxy"/>
    <property type="match status" value="1"/>
</dbReference>
<dbReference type="InterPro" id="IPR005123">
    <property type="entry name" value="Oxoglu/Fe-dep_dioxygenase_dom"/>
</dbReference>
<dbReference type="InterPro" id="IPR044861">
    <property type="entry name" value="IPNS-like_FE2OG_OXY"/>
</dbReference>
<evidence type="ECO:0000256" key="3">
    <source>
        <dbReference type="RuleBase" id="RU003682"/>
    </source>
</evidence>
<comment type="pathway">
    <text evidence="1">Antibiotic biosynthesis.</text>
</comment>
<keyword evidence="3" id="KW-0479">Metal-binding</keyword>
<organism evidence="5 6">
    <name type="scientific">Gryllotalpicola kribbensis</name>
    <dbReference type="NCBI Taxonomy" id="993084"/>
    <lineage>
        <taxon>Bacteria</taxon>
        <taxon>Bacillati</taxon>
        <taxon>Actinomycetota</taxon>
        <taxon>Actinomycetes</taxon>
        <taxon>Micrococcales</taxon>
        <taxon>Microbacteriaceae</taxon>
        <taxon>Gryllotalpicola</taxon>
    </lineage>
</organism>
<evidence type="ECO:0000256" key="2">
    <source>
        <dbReference type="ARBA" id="ARBA00023194"/>
    </source>
</evidence>
<comment type="similarity">
    <text evidence="3">Belongs to the iron/ascorbate-dependent oxidoreductase family.</text>
</comment>
<dbReference type="Proteomes" id="UP001500213">
    <property type="component" value="Unassembled WGS sequence"/>
</dbReference>